<dbReference type="GO" id="GO:0005886">
    <property type="term" value="C:plasma membrane"/>
    <property type="evidence" value="ECO:0007669"/>
    <property type="project" value="TreeGrafter"/>
</dbReference>
<comment type="subcellular location">
    <subcellularLocation>
        <location evidence="1">Membrane</location>
    </subcellularLocation>
</comment>
<evidence type="ECO:0000256" key="3">
    <source>
        <dbReference type="ARBA" id="ARBA00023136"/>
    </source>
</evidence>
<evidence type="ECO:0000256" key="2">
    <source>
        <dbReference type="ARBA" id="ARBA00022692"/>
    </source>
</evidence>
<feature type="transmembrane region" description="Helical" evidence="4">
    <location>
        <begin position="126"/>
        <end position="147"/>
    </location>
</feature>
<reference evidence="6" key="1">
    <citation type="submission" date="2025-08" db="UniProtKB">
        <authorList>
            <consortium name="Ensembl"/>
        </authorList>
    </citation>
    <scope>IDENTIFICATION</scope>
</reference>
<evidence type="ECO:0000313" key="6">
    <source>
        <dbReference type="Ensembl" id="ENSMALP00000014745.1"/>
    </source>
</evidence>
<dbReference type="InterPro" id="IPR013106">
    <property type="entry name" value="Ig_V-set"/>
</dbReference>
<dbReference type="PANTHER" id="PTHR11860:SF87">
    <property type="entry name" value="CMRF35-LIKE MOLECULE 8"/>
    <property type="match status" value="1"/>
</dbReference>
<feature type="domain" description="Immunoglobulin V-set" evidence="5">
    <location>
        <begin position="12"/>
        <end position="95"/>
    </location>
</feature>
<organism evidence="6 7">
    <name type="scientific">Monopterus albus</name>
    <name type="common">Swamp eel</name>
    <dbReference type="NCBI Taxonomy" id="43700"/>
    <lineage>
        <taxon>Eukaryota</taxon>
        <taxon>Metazoa</taxon>
        <taxon>Chordata</taxon>
        <taxon>Craniata</taxon>
        <taxon>Vertebrata</taxon>
        <taxon>Euteleostomi</taxon>
        <taxon>Actinopterygii</taxon>
        <taxon>Neopterygii</taxon>
        <taxon>Teleostei</taxon>
        <taxon>Neoteleostei</taxon>
        <taxon>Acanthomorphata</taxon>
        <taxon>Anabantaria</taxon>
        <taxon>Synbranchiformes</taxon>
        <taxon>Synbranchidae</taxon>
        <taxon>Monopterus</taxon>
    </lineage>
</organism>
<dbReference type="Proteomes" id="UP000261600">
    <property type="component" value="Unplaced"/>
</dbReference>
<evidence type="ECO:0000313" key="7">
    <source>
        <dbReference type="Proteomes" id="UP000261600"/>
    </source>
</evidence>
<dbReference type="InterPro" id="IPR050671">
    <property type="entry name" value="CD300_family_receptors"/>
</dbReference>
<sequence length="293" mass="32853">MYISTFTASPAVGQDLMYWCGYHSGTYENKFICKGEDPSTCQRLVSTNQGSVGRRFSMKDDKSQSNITVTVRRVTADDTGTYWCGAESTDKKEKKKSTCNTKQPNQLPYTTKKIEISLDCLAEGSLALRGTAVICVVVLVIIVVLVYKRMRTFCLYDLVFSTRTVYHVFILCFILKDHSYAEIQEHPQKPASGTELKTVYATVNLPPNPSYDLVFSTRTVYHVFILCFILKDHSYAEIQEHPQKPASGTELKTVYATVNLPPNPSAFMFYSEVNSSGEVSGDTYSAVRDDGQH</sequence>
<evidence type="ECO:0000256" key="4">
    <source>
        <dbReference type="SAM" id="Phobius"/>
    </source>
</evidence>
<dbReference type="SUPFAM" id="SSF48726">
    <property type="entry name" value="Immunoglobulin"/>
    <property type="match status" value="1"/>
</dbReference>
<name>A0A3Q3JDG4_MONAL</name>
<keyword evidence="2 4" id="KW-0812">Transmembrane</keyword>
<dbReference type="GO" id="GO:0004888">
    <property type="term" value="F:transmembrane signaling receptor activity"/>
    <property type="evidence" value="ECO:0007669"/>
    <property type="project" value="TreeGrafter"/>
</dbReference>
<dbReference type="InterPro" id="IPR013783">
    <property type="entry name" value="Ig-like_fold"/>
</dbReference>
<dbReference type="Gene3D" id="2.60.40.10">
    <property type="entry name" value="Immunoglobulins"/>
    <property type="match status" value="1"/>
</dbReference>
<keyword evidence="7" id="KW-1185">Reference proteome</keyword>
<accession>A0A3Q3JDG4</accession>
<dbReference type="Pfam" id="PF07686">
    <property type="entry name" value="V-set"/>
    <property type="match status" value="1"/>
</dbReference>
<dbReference type="STRING" id="43700.ENSMALP00000014745"/>
<proteinExistence type="predicted"/>
<keyword evidence="3 4" id="KW-0472">Membrane</keyword>
<evidence type="ECO:0000256" key="1">
    <source>
        <dbReference type="ARBA" id="ARBA00004370"/>
    </source>
</evidence>
<dbReference type="AlphaFoldDB" id="A0A3Q3JDG4"/>
<reference evidence="6" key="2">
    <citation type="submission" date="2025-09" db="UniProtKB">
        <authorList>
            <consortium name="Ensembl"/>
        </authorList>
    </citation>
    <scope>IDENTIFICATION</scope>
</reference>
<evidence type="ECO:0000259" key="5">
    <source>
        <dbReference type="Pfam" id="PF07686"/>
    </source>
</evidence>
<dbReference type="PANTHER" id="PTHR11860">
    <property type="entry name" value="POLYMERIC-IMMUNOGLOBULIN RECEPTOR"/>
    <property type="match status" value="1"/>
</dbReference>
<dbReference type="InterPro" id="IPR036179">
    <property type="entry name" value="Ig-like_dom_sf"/>
</dbReference>
<protein>
    <recommendedName>
        <fullName evidence="5">Immunoglobulin V-set domain-containing protein</fullName>
    </recommendedName>
</protein>
<keyword evidence="4" id="KW-1133">Transmembrane helix</keyword>
<dbReference type="Ensembl" id="ENSMALT00000015052.1">
    <property type="protein sequence ID" value="ENSMALP00000014745.1"/>
    <property type="gene ID" value="ENSMALG00000010341.1"/>
</dbReference>